<keyword evidence="3" id="KW-0804">Transcription</keyword>
<evidence type="ECO:0000313" key="6">
    <source>
        <dbReference type="EMBL" id="MFD2519488.1"/>
    </source>
</evidence>
<dbReference type="EMBL" id="JBHULC010000001">
    <property type="protein sequence ID" value="MFD2519488.1"/>
    <property type="molecule type" value="Genomic_DNA"/>
</dbReference>
<dbReference type="Gene3D" id="1.10.10.60">
    <property type="entry name" value="Homeodomain-like"/>
    <property type="match status" value="2"/>
</dbReference>
<feature type="transmembrane region" description="Helical" evidence="4">
    <location>
        <begin position="54"/>
        <end position="78"/>
    </location>
</feature>
<evidence type="ECO:0000256" key="3">
    <source>
        <dbReference type="ARBA" id="ARBA00023163"/>
    </source>
</evidence>
<organism evidence="6 7">
    <name type="scientific">Emticicia soli</name>
    <dbReference type="NCBI Taxonomy" id="2027878"/>
    <lineage>
        <taxon>Bacteria</taxon>
        <taxon>Pseudomonadati</taxon>
        <taxon>Bacteroidota</taxon>
        <taxon>Cytophagia</taxon>
        <taxon>Cytophagales</taxon>
        <taxon>Leadbetterellaceae</taxon>
        <taxon>Emticicia</taxon>
    </lineage>
</organism>
<keyword evidence="7" id="KW-1185">Reference proteome</keyword>
<sequence length="385" mass="44319">MLYLIGIIITFFLAIVLISKKSKSCADKILGAWFVLIGIHLQLFYLHFSGQYVHFSYLLGLEIPMPLLHGPFLYLYIHSHPQFSQSKPKWFIHLLPSLVAYALLIPFFILSGEQKILVYQHEGAGFESLTSLIFIAIVLSGVIYVVLCWHLVANHKKRMQDSLQMANKIDLKWIWFLLYGIAAIWIVVIVGNDTLTFGSVTVFVTLIGYLGIKQGNVFSNYNLSYQIAATSDTFSFEQNYEYAKHITFKPKEMPEKVKYQKSALKEEDALLIHARLQQLMQEEKLFKMPELTLGELAQKLDVHQNTLSQVINSFEQKPFYDYINHLRIEAFKEIVLTADSRKYTILWLAFECGFNSKTTFNRTFKKTVGMSPKEYLAQISLPQAA</sequence>
<feature type="transmembrane region" description="Helical" evidence="4">
    <location>
        <begin position="129"/>
        <end position="152"/>
    </location>
</feature>
<evidence type="ECO:0000256" key="1">
    <source>
        <dbReference type="ARBA" id="ARBA00023015"/>
    </source>
</evidence>
<dbReference type="InterPro" id="IPR018060">
    <property type="entry name" value="HTH_AraC"/>
</dbReference>
<keyword evidence="2" id="KW-0238">DNA-binding</keyword>
<evidence type="ECO:0000259" key="5">
    <source>
        <dbReference type="PROSITE" id="PS01124"/>
    </source>
</evidence>
<dbReference type="PROSITE" id="PS01124">
    <property type="entry name" value="HTH_ARAC_FAMILY_2"/>
    <property type="match status" value="1"/>
</dbReference>
<protein>
    <submittedName>
        <fullName evidence="6">Helix-turn-helix domain-containing protein</fullName>
    </submittedName>
</protein>
<keyword evidence="1" id="KW-0805">Transcription regulation</keyword>
<dbReference type="PANTHER" id="PTHR43280:SF29">
    <property type="entry name" value="ARAC-FAMILY TRANSCRIPTIONAL REGULATOR"/>
    <property type="match status" value="1"/>
</dbReference>
<feature type="transmembrane region" description="Helical" evidence="4">
    <location>
        <begin position="6"/>
        <end position="22"/>
    </location>
</feature>
<dbReference type="PANTHER" id="PTHR43280">
    <property type="entry name" value="ARAC-FAMILY TRANSCRIPTIONAL REGULATOR"/>
    <property type="match status" value="1"/>
</dbReference>
<dbReference type="Pfam" id="PF12833">
    <property type="entry name" value="HTH_18"/>
    <property type="match status" value="1"/>
</dbReference>
<keyword evidence="4" id="KW-1133">Transmembrane helix</keyword>
<name>A0ABW5J166_9BACT</name>
<accession>A0ABW5J166</accession>
<dbReference type="SUPFAM" id="SSF46689">
    <property type="entry name" value="Homeodomain-like"/>
    <property type="match status" value="1"/>
</dbReference>
<proteinExistence type="predicted"/>
<feature type="transmembrane region" description="Helical" evidence="4">
    <location>
        <begin position="29"/>
        <end position="48"/>
    </location>
</feature>
<reference evidence="7" key="1">
    <citation type="journal article" date="2019" name="Int. J. Syst. Evol. Microbiol.">
        <title>The Global Catalogue of Microorganisms (GCM) 10K type strain sequencing project: providing services to taxonomists for standard genome sequencing and annotation.</title>
        <authorList>
            <consortium name="The Broad Institute Genomics Platform"/>
            <consortium name="The Broad Institute Genome Sequencing Center for Infectious Disease"/>
            <person name="Wu L."/>
            <person name="Ma J."/>
        </authorList>
    </citation>
    <scope>NUCLEOTIDE SEQUENCE [LARGE SCALE GENOMIC DNA]</scope>
    <source>
        <strain evidence="7">KCTC 52344</strain>
    </source>
</reference>
<feature type="transmembrane region" description="Helical" evidence="4">
    <location>
        <begin position="90"/>
        <end position="109"/>
    </location>
</feature>
<evidence type="ECO:0000256" key="4">
    <source>
        <dbReference type="SAM" id="Phobius"/>
    </source>
</evidence>
<evidence type="ECO:0000313" key="7">
    <source>
        <dbReference type="Proteomes" id="UP001597510"/>
    </source>
</evidence>
<feature type="domain" description="HTH araC/xylS-type" evidence="5">
    <location>
        <begin position="274"/>
        <end position="378"/>
    </location>
</feature>
<keyword evidence="4" id="KW-0812">Transmembrane</keyword>
<keyword evidence="4" id="KW-0472">Membrane</keyword>
<dbReference type="Proteomes" id="UP001597510">
    <property type="component" value="Unassembled WGS sequence"/>
</dbReference>
<evidence type="ECO:0000256" key="2">
    <source>
        <dbReference type="ARBA" id="ARBA00023125"/>
    </source>
</evidence>
<dbReference type="InterPro" id="IPR009057">
    <property type="entry name" value="Homeodomain-like_sf"/>
</dbReference>
<comment type="caution">
    <text evidence="6">The sequence shown here is derived from an EMBL/GenBank/DDBJ whole genome shotgun (WGS) entry which is preliminary data.</text>
</comment>
<feature type="transmembrane region" description="Helical" evidence="4">
    <location>
        <begin position="173"/>
        <end position="190"/>
    </location>
</feature>
<dbReference type="RefSeq" id="WP_340238488.1">
    <property type="nucleotide sequence ID" value="NZ_JBBEWC010000009.1"/>
</dbReference>
<dbReference type="SMART" id="SM00342">
    <property type="entry name" value="HTH_ARAC"/>
    <property type="match status" value="1"/>
</dbReference>
<feature type="transmembrane region" description="Helical" evidence="4">
    <location>
        <begin position="196"/>
        <end position="212"/>
    </location>
</feature>
<gene>
    <name evidence="6" type="ORF">ACFSR2_01250</name>
</gene>